<evidence type="ECO:0000256" key="1">
    <source>
        <dbReference type="SAM" id="MobiDB-lite"/>
    </source>
</evidence>
<comment type="caution">
    <text evidence="3">The sequence shown here is derived from an EMBL/GenBank/DDBJ whole genome shotgun (WGS) entry which is preliminary data.</text>
</comment>
<accession>A0AAV9BP15</accession>
<keyword evidence="2" id="KW-0472">Membrane</keyword>
<keyword evidence="2" id="KW-0812">Transmembrane</keyword>
<keyword evidence="2" id="KW-1133">Transmembrane helix</keyword>
<name>A0AAV9BP15_ACOGR</name>
<dbReference type="AlphaFoldDB" id="A0AAV9BP15"/>
<evidence type="ECO:0000313" key="3">
    <source>
        <dbReference type="EMBL" id="KAK1278426.1"/>
    </source>
</evidence>
<reference evidence="3" key="2">
    <citation type="submission" date="2023-06" db="EMBL/GenBank/DDBJ databases">
        <authorList>
            <person name="Ma L."/>
            <person name="Liu K.-W."/>
            <person name="Li Z."/>
            <person name="Hsiao Y.-Y."/>
            <person name="Qi Y."/>
            <person name="Fu T."/>
            <person name="Tang G."/>
            <person name="Zhang D."/>
            <person name="Sun W.-H."/>
            <person name="Liu D.-K."/>
            <person name="Li Y."/>
            <person name="Chen G.-Z."/>
            <person name="Liu X.-D."/>
            <person name="Liao X.-Y."/>
            <person name="Jiang Y.-T."/>
            <person name="Yu X."/>
            <person name="Hao Y."/>
            <person name="Huang J."/>
            <person name="Zhao X.-W."/>
            <person name="Ke S."/>
            <person name="Chen Y.-Y."/>
            <person name="Wu W.-L."/>
            <person name="Hsu J.-L."/>
            <person name="Lin Y.-F."/>
            <person name="Huang M.-D."/>
            <person name="Li C.-Y."/>
            <person name="Huang L."/>
            <person name="Wang Z.-W."/>
            <person name="Zhao X."/>
            <person name="Zhong W.-Y."/>
            <person name="Peng D.-H."/>
            <person name="Ahmad S."/>
            <person name="Lan S."/>
            <person name="Zhang J.-S."/>
            <person name="Tsai W.-C."/>
            <person name="Van De Peer Y."/>
            <person name="Liu Z.-J."/>
        </authorList>
    </citation>
    <scope>NUCLEOTIDE SEQUENCE</scope>
    <source>
        <strain evidence="3">SCP</strain>
        <tissue evidence="3">Leaves</tissue>
    </source>
</reference>
<dbReference type="PANTHER" id="PTHR36490">
    <property type="entry name" value="STRESS ENHANCED PROTEIN 2, CHLOROPLASTIC"/>
    <property type="match status" value="1"/>
</dbReference>
<evidence type="ECO:0000256" key="2">
    <source>
        <dbReference type="SAM" id="Phobius"/>
    </source>
</evidence>
<dbReference type="EMBL" id="JAUJYN010000002">
    <property type="protein sequence ID" value="KAK1278426.1"/>
    <property type="molecule type" value="Genomic_DNA"/>
</dbReference>
<feature type="region of interest" description="Disordered" evidence="1">
    <location>
        <begin position="19"/>
        <end position="40"/>
    </location>
</feature>
<dbReference type="SUPFAM" id="SSF103511">
    <property type="entry name" value="Chlorophyll a-b binding protein"/>
    <property type="match status" value="1"/>
</dbReference>
<keyword evidence="4" id="KW-1185">Reference proteome</keyword>
<dbReference type="GO" id="GO:0009507">
    <property type="term" value="C:chloroplast"/>
    <property type="evidence" value="ECO:0007669"/>
    <property type="project" value="UniProtKB-SubCell"/>
</dbReference>
<organism evidence="3 4">
    <name type="scientific">Acorus gramineus</name>
    <name type="common">Dwarf sweet flag</name>
    <dbReference type="NCBI Taxonomy" id="55184"/>
    <lineage>
        <taxon>Eukaryota</taxon>
        <taxon>Viridiplantae</taxon>
        <taxon>Streptophyta</taxon>
        <taxon>Embryophyta</taxon>
        <taxon>Tracheophyta</taxon>
        <taxon>Spermatophyta</taxon>
        <taxon>Magnoliopsida</taxon>
        <taxon>Liliopsida</taxon>
        <taxon>Acoraceae</taxon>
        <taxon>Acorus</taxon>
    </lineage>
</organism>
<evidence type="ECO:0008006" key="5">
    <source>
        <dbReference type="Google" id="ProtNLM"/>
    </source>
</evidence>
<dbReference type="Proteomes" id="UP001179952">
    <property type="component" value="Unassembled WGS sequence"/>
</dbReference>
<protein>
    <recommendedName>
        <fullName evidence="5">Stress enhanced protein 2, chloroplastic</fullName>
    </recommendedName>
</protein>
<evidence type="ECO:0000313" key="4">
    <source>
        <dbReference type="Proteomes" id="UP001179952"/>
    </source>
</evidence>
<proteinExistence type="predicted"/>
<dbReference type="GO" id="GO:0016020">
    <property type="term" value="C:membrane"/>
    <property type="evidence" value="ECO:0007669"/>
    <property type="project" value="UniProtKB-SubCell"/>
</dbReference>
<dbReference type="PANTHER" id="PTHR36490:SF1">
    <property type="entry name" value="STRESS ENHANCED PROTEIN 2, CHLOROPLASTIC"/>
    <property type="match status" value="1"/>
</dbReference>
<gene>
    <name evidence="3" type="ORF">QJS04_geneDACA020198</name>
</gene>
<feature type="transmembrane region" description="Helical" evidence="2">
    <location>
        <begin position="123"/>
        <end position="144"/>
    </location>
</feature>
<dbReference type="GO" id="GO:0071486">
    <property type="term" value="P:cellular response to high light intensity"/>
    <property type="evidence" value="ECO:0007669"/>
    <property type="project" value="InterPro"/>
</dbReference>
<dbReference type="InterPro" id="IPR044971">
    <property type="entry name" value="SEP2"/>
</dbReference>
<dbReference type="Gene3D" id="1.10.3460.10">
    <property type="entry name" value="Chlorophyll a/b binding protein domain"/>
    <property type="match status" value="1"/>
</dbReference>
<reference evidence="3" key="1">
    <citation type="journal article" date="2023" name="Nat. Commun.">
        <title>Diploid and tetraploid genomes of Acorus and the evolution of monocots.</title>
        <authorList>
            <person name="Ma L."/>
            <person name="Liu K.W."/>
            <person name="Li Z."/>
            <person name="Hsiao Y.Y."/>
            <person name="Qi Y."/>
            <person name="Fu T."/>
            <person name="Tang G.D."/>
            <person name="Zhang D."/>
            <person name="Sun W.H."/>
            <person name="Liu D.K."/>
            <person name="Li Y."/>
            <person name="Chen G.Z."/>
            <person name="Liu X.D."/>
            <person name="Liao X.Y."/>
            <person name="Jiang Y.T."/>
            <person name="Yu X."/>
            <person name="Hao Y."/>
            <person name="Huang J."/>
            <person name="Zhao X.W."/>
            <person name="Ke S."/>
            <person name="Chen Y.Y."/>
            <person name="Wu W.L."/>
            <person name="Hsu J.L."/>
            <person name="Lin Y.F."/>
            <person name="Huang M.D."/>
            <person name="Li C.Y."/>
            <person name="Huang L."/>
            <person name="Wang Z.W."/>
            <person name="Zhao X."/>
            <person name="Zhong W.Y."/>
            <person name="Peng D.H."/>
            <person name="Ahmad S."/>
            <person name="Lan S."/>
            <person name="Zhang J.S."/>
            <person name="Tsai W.C."/>
            <person name="Van de Peer Y."/>
            <person name="Liu Z.J."/>
        </authorList>
    </citation>
    <scope>NUCLEOTIDE SEQUENCE</scope>
    <source>
        <strain evidence="3">SCP</strain>
    </source>
</reference>
<sequence length="187" mass="20175">MAAAATAPRAIFCELQQPQRSVAAPPPKLPALEGTTPSSSTKIVLQPRVCTLRSYGRDVVIRTRKDADVSPFLASLADYIENSRKTQDFETLSGRLAMMAFAGTVTVELVTGNSVFRKMDVGAIAEAGGVCLCAVLCAAVFAWFSSNRNRVGRIFTLGCNSFVDSLIDNLVDGLFYDTDPTDWIDDV</sequence>
<feature type="transmembrane region" description="Helical" evidence="2">
    <location>
        <begin position="92"/>
        <end position="111"/>
    </location>
</feature>